<keyword evidence="3 7" id="KW-0328">Glycosyltransferase</keyword>
<dbReference type="PIRSF" id="PIRSF018153">
    <property type="entry name" value="Glyco_trans_15"/>
    <property type="match status" value="1"/>
</dbReference>
<dbReference type="EC" id="2.4.1.-" evidence="7"/>
<dbReference type="GO" id="GO:0006487">
    <property type="term" value="P:protein N-linked glycosylation"/>
    <property type="evidence" value="ECO:0007669"/>
    <property type="project" value="TreeGrafter"/>
</dbReference>
<dbReference type="GO" id="GO:0005794">
    <property type="term" value="C:Golgi apparatus"/>
    <property type="evidence" value="ECO:0007669"/>
    <property type="project" value="TreeGrafter"/>
</dbReference>
<dbReference type="OrthoDB" id="439943at2759"/>
<reference evidence="7 8" key="1">
    <citation type="journal article" date="2007" name="Nat. Biotechnol.">
        <title>Genome sequence of the lignocellulose-bioconverting and xylose-fermenting yeast Pichia stipitis.</title>
        <authorList>
            <person name="Jeffries T.W."/>
            <person name="Grigoriev I.V."/>
            <person name="Grimwood J."/>
            <person name="Laplaza J.M."/>
            <person name="Aerts A."/>
            <person name="Salamov A."/>
            <person name="Schmutz J."/>
            <person name="Lindquist E."/>
            <person name="Dehal P."/>
            <person name="Shapiro H."/>
            <person name="Jin Y.S."/>
            <person name="Passoth V."/>
            <person name="Richardson P.M."/>
        </authorList>
    </citation>
    <scope>NUCLEOTIDE SEQUENCE [LARGE SCALE GENOMIC DNA]</scope>
    <source>
        <strain evidence="8">ATCC 58785 / CBS 6054 / NBRC 10063 / NRRL Y-11545</strain>
    </source>
</reference>
<dbReference type="Pfam" id="PF01793">
    <property type="entry name" value="Glyco_transf_15"/>
    <property type="match status" value="2"/>
</dbReference>
<dbReference type="SUPFAM" id="SSF53448">
    <property type="entry name" value="Nucleotide-diphospho-sugar transferases"/>
    <property type="match status" value="1"/>
</dbReference>
<dbReference type="PANTHER" id="PTHR31121:SF2">
    <property type="entry name" value="MANNOSYLTRANSFERASE KTR5-RELATED"/>
    <property type="match status" value="1"/>
</dbReference>
<protein>
    <submittedName>
        <fullName evidence="7">Mannosyltransferase of the KRE2 family</fullName>
        <ecNumber evidence="7">2.4.1.-</ecNumber>
    </submittedName>
</protein>
<dbReference type="Gene3D" id="3.90.550.10">
    <property type="entry name" value="Spore Coat Polysaccharide Biosynthesis Protein SpsA, Chain A"/>
    <property type="match status" value="1"/>
</dbReference>
<dbReference type="RefSeq" id="XP_001385899.2">
    <property type="nucleotide sequence ID" value="XM_001385862.1"/>
</dbReference>
<feature type="active site" description="Nucleophile" evidence="6">
    <location>
        <position position="301"/>
    </location>
</feature>
<dbReference type="GO" id="GO:0016020">
    <property type="term" value="C:membrane"/>
    <property type="evidence" value="ECO:0007669"/>
    <property type="project" value="UniProtKB-SubCell"/>
</dbReference>
<evidence type="ECO:0000256" key="1">
    <source>
        <dbReference type="ARBA" id="ARBA00004606"/>
    </source>
</evidence>
<comment type="subcellular location">
    <subcellularLocation>
        <location evidence="1">Membrane</location>
        <topology evidence="1">Single-pass type II membrane protein</topology>
    </subcellularLocation>
</comment>
<keyword evidence="4 7" id="KW-0808">Transferase</keyword>
<dbReference type="PANTHER" id="PTHR31121">
    <property type="entry name" value="ALPHA-1,2 MANNOSYLTRANSFERASE KTR1"/>
    <property type="match status" value="1"/>
</dbReference>
<dbReference type="InterPro" id="IPR002685">
    <property type="entry name" value="Glyco_trans_15"/>
</dbReference>
<dbReference type="eggNOG" id="KOG4472">
    <property type="taxonomic scope" value="Eukaryota"/>
</dbReference>
<feature type="non-terminal residue" evidence="7">
    <location>
        <position position="1"/>
    </location>
</feature>
<keyword evidence="5" id="KW-0812">Transmembrane</keyword>
<evidence type="ECO:0000313" key="8">
    <source>
        <dbReference type="Proteomes" id="UP000002258"/>
    </source>
</evidence>
<dbReference type="HOGENOM" id="CLU_024327_2_0_1"/>
<evidence type="ECO:0000256" key="3">
    <source>
        <dbReference type="ARBA" id="ARBA00022676"/>
    </source>
</evidence>
<dbReference type="InterPro" id="IPR029044">
    <property type="entry name" value="Nucleotide-diphossugar_trans"/>
</dbReference>
<dbReference type="Proteomes" id="UP000002258">
    <property type="component" value="Chromosome 6"/>
</dbReference>
<evidence type="ECO:0000256" key="4">
    <source>
        <dbReference type="ARBA" id="ARBA00022679"/>
    </source>
</evidence>
<dbReference type="AlphaFoldDB" id="A3LXV8"/>
<proteinExistence type="inferred from homology"/>
<organism evidence="7 8">
    <name type="scientific">Scheffersomyces stipitis (strain ATCC 58785 / CBS 6054 / NBRC 10063 / NRRL Y-11545)</name>
    <name type="common">Yeast</name>
    <name type="synonym">Pichia stipitis</name>
    <dbReference type="NCBI Taxonomy" id="322104"/>
    <lineage>
        <taxon>Eukaryota</taxon>
        <taxon>Fungi</taxon>
        <taxon>Dikarya</taxon>
        <taxon>Ascomycota</taxon>
        <taxon>Saccharomycotina</taxon>
        <taxon>Pichiomycetes</taxon>
        <taxon>Debaryomycetaceae</taxon>
        <taxon>Scheffersomyces</taxon>
    </lineage>
</organism>
<dbReference type="KEGG" id="pic:PICST_47835"/>
<evidence type="ECO:0000313" key="7">
    <source>
        <dbReference type="EMBL" id="ABN67870.2"/>
    </source>
</evidence>
<dbReference type="EMBL" id="CP000500">
    <property type="protein sequence ID" value="ABN67870.2"/>
    <property type="molecule type" value="Genomic_DNA"/>
</dbReference>
<accession>A3LXV8</accession>
<evidence type="ECO:0000256" key="5">
    <source>
        <dbReference type="ARBA" id="ARBA00022968"/>
    </source>
</evidence>
<gene>
    <name evidence="7" type="primary">KTR5</name>
    <name evidence="7" type="ORF">PICST_47835</name>
</gene>
<dbReference type="GO" id="GO:0000032">
    <property type="term" value="P:cell wall mannoprotein biosynthetic process"/>
    <property type="evidence" value="ECO:0007669"/>
    <property type="project" value="TreeGrafter"/>
</dbReference>
<keyword evidence="5" id="KW-0735">Signal-anchor</keyword>
<dbReference type="GeneID" id="4840172"/>
<name>A3LXV8_PICST</name>
<sequence length="479" mass="56765">ISSGIDAPFQYGCNIPDVTAPRADAALVVLARNSELEGVIKSMKSLERHFNQWYNYPWVFLNNEEFTEEFKETVQMYTSSEVEFGSIPEKEWEFNESVDTDEFKESVDSQGDRTILYGNLPSYHKMCRFYSGFFYKHELVVKRKWYWRVEPDVEFFCDITYDPFIQLEEHNKKYGFNVMIRELYYTVPGLFRETMAYIKKNGIQVRGAWNLFIKDSKWTRGGDQLAYDGISQKRDILRELEDNIALKKFRAIKKKKERHVQKLPERLLKKLAHVAEVMPRLHEDRMNREDYNLCHFWSNFEIARTDLFTDKVYEDYFRHLDDSGGFYKERWGDAPVHSLAVGMMLELKEIHYFRDIGYRHSTLGHCPGNARKNQLRYVPSEKYYKTDLEEDSKWLEPDKPTKYGVGCRCRCPPEQKEIENSGASCIRDWVEVTANDYRAFRPVDLDYWGHEMEVRMDEYLLNGGKLGYSNLADAMLKEV</sequence>
<dbReference type="InParanoid" id="A3LXV8"/>
<keyword evidence="8" id="KW-1185">Reference proteome</keyword>
<dbReference type="GO" id="GO:0000026">
    <property type="term" value="F:alpha-1,2-mannosyltransferase activity"/>
    <property type="evidence" value="ECO:0007669"/>
    <property type="project" value="TreeGrafter"/>
</dbReference>
<comment type="similarity">
    <text evidence="2">Belongs to the glycosyltransferase 15 family.</text>
</comment>
<evidence type="ECO:0000256" key="2">
    <source>
        <dbReference type="ARBA" id="ARBA00007677"/>
    </source>
</evidence>
<dbReference type="OMA" id="YNDFFEM"/>
<dbReference type="FunCoup" id="A3LXV8">
    <property type="interactions" value="41"/>
</dbReference>
<evidence type="ECO:0000256" key="6">
    <source>
        <dbReference type="PIRSR" id="PIRSR018153-1"/>
    </source>
</evidence>